<dbReference type="AlphaFoldDB" id="A0A956NHV0"/>
<reference evidence="3" key="1">
    <citation type="submission" date="2020-04" db="EMBL/GenBank/DDBJ databases">
        <authorList>
            <person name="Zhang T."/>
        </authorList>
    </citation>
    <scope>NUCLEOTIDE SEQUENCE</scope>
    <source>
        <strain evidence="3">HKST-UBA02</strain>
    </source>
</reference>
<accession>A0A956NHV0</accession>
<evidence type="ECO:0000256" key="1">
    <source>
        <dbReference type="SAM" id="MobiDB-lite"/>
    </source>
</evidence>
<dbReference type="Proteomes" id="UP000739538">
    <property type="component" value="Unassembled WGS sequence"/>
</dbReference>
<feature type="region of interest" description="Disordered" evidence="1">
    <location>
        <begin position="28"/>
        <end position="52"/>
    </location>
</feature>
<dbReference type="EMBL" id="JAGQHS010000238">
    <property type="protein sequence ID" value="MCA9758967.1"/>
    <property type="molecule type" value="Genomic_DNA"/>
</dbReference>
<feature type="signal peptide" evidence="2">
    <location>
        <begin position="1"/>
        <end position="27"/>
    </location>
</feature>
<evidence type="ECO:0008006" key="5">
    <source>
        <dbReference type="Google" id="ProtNLM"/>
    </source>
</evidence>
<protein>
    <recommendedName>
        <fullName evidence="5">Transferrin-binding protein-like solute binding protein</fullName>
    </recommendedName>
</protein>
<gene>
    <name evidence="3" type="ORF">KDA27_24440</name>
</gene>
<evidence type="ECO:0000313" key="4">
    <source>
        <dbReference type="Proteomes" id="UP000739538"/>
    </source>
</evidence>
<sequence>MKAKRLELGLIAALGLALMAWSGCSSDDNGTDPTGGTDPNISEEFGGYDTSDELPAFGDSDLQADLTGEVSVADPVADDEETRDLADDPNGKSYAVTLRWGVLERKPNGDLNDPLGETVDWSGSLTTSVGRIVLRHVYSFEESQGDEAVFPREDPAMVEWISHTMGGVDGLTVVVHVPADAVGDLSSETLVLDTAAYDLTLTFDQLAEWDETYDVDDAGNQLRVNAMESNAAVNVQGWVMGRWGWNTTEDVGAFEGQWVNPRTGIDGFLRGHFENDASIDKTVFYGKYIGRDGAFEGLLRGTVEVARGDLANGVGTFRGGWYSETGEEEGLVRGRWVTSGERGGYFSGIWCATCPAQDGLGGEGRQ</sequence>
<proteinExistence type="predicted"/>
<reference evidence="3" key="2">
    <citation type="journal article" date="2021" name="Microbiome">
        <title>Successional dynamics and alternative stable states in a saline activated sludge microbial community over 9 years.</title>
        <authorList>
            <person name="Wang Y."/>
            <person name="Ye J."/>
            <person name="Ju F."/>
            <person name="Liu L."/>
            <person name="Boyd J.A."/>
            <person name="Deng Y."/>
            <person name="Parks D.H."/>
            <person name="Jiang X."/>
            <person name="Yin X."/>
            <person name="Woodcroft B.J."/>
            <person name="Tyson G.W."/>
            <person name="Hugenholtz P."/>
            <person name="Polz M.F."/>
            <person name="Zhang T."/>
        </authorList>
    </citation>
    <scope>NUCLEOTIDE SEQUENCE</scope>
    <source>
        <strain evidence="3">HKST-UBA02</strain>
    </source>
</reference>
<feature type="chain" id="PRO_5037384261" description="Transferrin-binding protein-like solute binding protein" evidence="2">
    <location>
        <begin position="28"/>
        <end position="366"/>
    </location>
</feature>
<keyword evidence="2" id="KW-0732">Signal</keyword>
<evidence type="ECO:0000256" key="2">
    <source>
        <dbReference type="SAM" id="SignalP"/>
    </source>
</evidence>
<feature type="compositionally biased region" description="Low complexity" evidence="1">
    <location>
        <begin position="28"/>
        <end position="40"/>
    </location>
</feature>
<name>A0A956NHV0_UNCEI</name>
<dbReference type="PROSITE" id="PS51257">
    <property type="entry name" value="PROKAR_LIPOPROTEIN"/>
    <property type="match status" value="1"/>
</dbReference>
<comment type="caution">
    <text evidence="3">The sequence shown here is derived from an EMBL/GenBank/DDBJ whole genome shotgun (WGS) entry which is preliminary data.</text>
</comment>
<organism evidence="3 4">
    <name type="scientific">Eiseniibacteriota bacterium</name>
    <dbReference type="NCBI Taxonomy" id="2212470"/>
    <lineage>
        <taxon>Bacteria</taxon>
        <taxon>Candidatus Eiseniibacteriota</taxon>
    </lineage>
</organism>
<evidence type="ECO:0000313" key="3">
    <source>
        <dbReference type="EMBL" id="MCA9758967.1"/>
    </source>
</evidence>